<organism evidence="3 4">
    <name type="scientific">Amycolatopsis marina</name>
    <dbReference type="NCBI Taxonomy" id="490629"/>
    <lineage>
        <taxon>Bacteria</taxon>
        <taxon>Bacillati</taxon>
        <taxon>Actinomycetota</taxon>
        <taxon>Actinomycetes</taxon>
        <taxon>Pseudonocardiales</taxon>
        <taxon>Pseudonocardiaceae</taxon>
        <taxon>Amycolatopsis</taxon>
    </lineage>
</organism>
<keyword evidence="4" id="KW-1185">Reference proteome</keyword>
<feature type="region of interest" description="Disordered" evidence="1">
    <location>
        <begin position="186"/>
        <end position="286"/>
    </location>
</feature>
<evidence type="ECO:0000313" key="4">
    <source>
        <dbReference type="Proteomes" id="UP000243799"/>
    </source>
</evidence>
<accession>A0A1I1CCN2</accession>
<dbReference type="RefSeq" id="WP_218160459.1">
    <property type="nucleotide sequence ID" value="NZ_FOKG01000025.1"/>
</dbReference>
<gene>
    <name evidence="3" type="ORF">SAMN05216266_12546</name>
</gene>
<feature type="transmembrane region" description="Helical" evidence="2">
    <location>
        <begin position="146"/>
        <end position="167"/>
    </location>
</feature>
<keyword evidence="2" id="KW-1133">Transmembrane helix</keyword>
<name>A0A1I1CCN2_9PSEU</name>
<keyword evidence="2" id="KW-0472">Membrane</keyword>
<feature type="region of interest" description="Disordered" evidence="1">
    <location>
        <begin position="1"/>
        <end position="23"/>
    </location>
</feature>
<proteinExistence type="predicted"/>
<dbReference type="Proteomes" id="UP000243799">
    <property type="component" value="Unassembled WGS sequence"/>
</dbReference>
<feature type="compositionally biased region" description="Gly residues" evidence="1">
    <location>
        <begin position="269"/>
        <end position="286"/>
    </location>
</feature>
<dbReference type="AlphaFoldDB" id="A0A1I1CCN2"/>
<protein>
    <submittedName>
        <fullName evidence="3">Uncharacterized protein</fullName>
    </submittedName>
</protein>
<sequence length="286" mass="28690">MRTQESERPDRGPVEGQEPEENSAVKPIQVAAAALAAITAAFVGSSLGVYGTVLGAGIISIATTVGSEIYLRSLRRTKEAARRTRMIAALTDARTRQPRSVPVTVEAGAEPHDTTAIDKADPADTAMFVAEGDGESGNRRLGKLRWPLIIGTSVLAFVIGMLVLTGFELTTGNAVSGGTGNTVSKIIGGGAGQGREQQEVPAGTGGDVQPTESRSPDQGTEDGSTETSTPESSAPPETGESSTGTESSQPPASSVPSSQSSAPPADSGGDAGGAGSGVGGEQADGS</sequence>
<feature type="transmembrane region" description="Helical" evidence="2">
    <location>
        <begin position="53"/>
        <end position="71"/>
    </location>
</feature>
<keyword evidence="2" id="KW-0812">Transmembrane</keyword>
<reference evidence="4" key="1">
    <citation type="submission" date="2016-10" db="EMBL/GenBank/DDBJ databases">
        <authorList>
            <person name="Varghese N."/>
            <person name="Submissions S."/>
        </authorList>
    </citation>
    <scope>NUCLEOTIDE SEQUENCE [LARGE SCALE GENOMIC DNA]</scope>
    <source>
        <strain evidence="4">CGMCC 4.3568</strain>
    </source>
</reference>
<feature type="compositionally biased region" description="Low complexity" evidence="1">
    <location>
        <begin position="225"/>
        <end position="268"/>
    </location>
</feature>
<evidence type="ECO:0000313" key="3">
    <source>
        <dbReference type="EMBL" id="SFB60324.1"/>
    </source>
</evidence>
<evidence type="ECO:0000256" key="1">
    <source>
        <dbReference type="SAM" id="MobiDB-lite"/>
    </source>
</evidence>
<evidence type="ECO:0000256" key="2">
    <source>
        <dbReference type="SAM" id="Phobius"/>
    </source>
</evidence>
<dbReference type="EMBL" id="FOKG01000025">
    <property type="protein sequence ID" value="SFB60324.1"/>
    <property type="molecule type" value="Genomic_DNA"/>
</dbReference>
<dbReference type="STRING" id="490629.SAMN05216266_12546"/>
<feature type="compositionally biased region" description="Basic and acidic residues" evidence="1">
    <location>
        <begin position="1"/>
        <end position="13"/>
    </location>
</feature>